<evidence type="ECO:0000313" key="3">
    <source>
        <dbReference type="Proteomes" id="UP001497623"/>
    </source>
</evidence>
<feature type="region of interest" description="Disordered" evidence="1">
    <location>
        <begin position="124"/>
        <end position="144"/>
    </location>
</feature>
<keyword evidence="3" id="KW-1185">Reference proteome</keyword>
<dbReference type="EMBL" id="CAXKWB010010422">
    <property type="protein sequence ID" value="CAL4097920.1"/>
    <property type="molecule type" value="Genomic_DNA"/>
</dbReference>
<dbReference type="AlphaFoldDB" id="A0AAV2QR89"/>
<accession>A0AAV2QR89</accession>
<protein>
    <submittedName>
        <fullName evidence="2">Uncharacterized protein</fullName>
    </submittedName>
</protein>
<feature type="non-terminal residue" evidence="2">
    <location>
        <position position="1"/>
    </location>
</feature>
<comment type="caution">
    <text evidence="2">The sequence shown here is derived from an EMBL/GenBank/DDBJ whole genome shotgun (WGS) entry which is preliminary data.</text>
</comment>
<dbReference type="Proteomes" id="UP001497623">
    <property type="component" value="Unassembled WGS sequence"/>
</dbReference>
<feature type="non-terminal residue" evidence="2">
    <location>
        <position position="182"/>
    </location>
</feature>
<organism evidence="2 3">
    <name type="scientific">Meganyctiphanes norvegica</name>
    <name type="common">Northern krill</name>
    <name type="synonym">Thysanopoda norvegica</name>
    <dbReference type="NCBI Taxonomy" id="48144"/>
    <lineage>
        <taxon>Eukaryota</taxon>
        <taxon>Metazoa</taxon>
        <taxon>Ecdysozoa</taxon>
        <taxon>Arthropoda</taxon>
        <taxon>Crustacea</taxon>
        <taxon>Multicrustacea</taxon>
        <taxon>Malacostraca</taxon>
        <taxon>Eumalacostraca</taxon>
        <taxon>Eucarida</taxon>
        <taxon>Euphausiacea</taxon>
        <taxon>Euphausiidae</taxon>
        <taxon>Meganyctiphanes</taxon>
    </lineage>
</organism>
<name>A0AAV2QR89_MEGNR</name>
<reference evidence="2 3" key="1">
    <citation type="submission" date="2024-05" db="EMBL/GenBank/DDBJ databases">
        <authorList>
            <person name="Wallberg A."/>
        </authorList>
    </citation>
    <scope>NUCLEOTIDE SEQUENCE [LARGE SCALE GENOMIC DNA]</scope>
</reference>
<evidence type="ECO:0000313" key="2">
    <source>
        <dbReference type="EMBL" id="CAL4097920.1"/>
    </source>
</evidence>
<gene>
    <name evidence="2" type="ORF">MNOR_LOCUS16115</name>
</gene>
<sequence>NNCKMDLQSLQYQMLLAVKKHQLLMGRRKLEPENGSLKKEILDVLCQLIDINEKQKVVVARLRAERQAVQQPQKEHIARCEQTGVELDLQCNEQMLQESVVLQDLSVTSLPRPAMTHIRPHNHTELTPSSLSQCNGQPRVPPKPLGTSSPLHCDEGDHISNSYMHNSERERKQERLLELQEF</sequence>
<evidence type="ECO:0000256" key="1">
    <source>
        <dbReference type="SAM" id="MobiDB-lite"/>
    </source>
</evidence>
<proteinExistence type="predicted"/>
<feature type="compositionally biased region" description="Polar residues" evidence="1">
    <location>
        <begin position="125"/>
        <end position="136"/>
    </location>
</feature>